<name>A0A1G2I9J1_9BACT</name>
<dbReference type="Proteomes" id="UP000176308">
    <property type="component" value="Unassembled WGS sequence"/>
</dbReference>
<evidence type="ECO:0000313" key="2">
    <source>
        <dbReference type="EMBL" id="OGZ71506.1"/>
    </source>
</evidence>
<dbReference type="InterPro" id="IPR018911">
    <property type="entry name" value="Gmad2_Ig-like_dom"/>
</dbReference>
<organism evidence="2 3">
    <name type="scientific">Candidatus Staskawiczbacteria bacterium RIFCSPLOWO2_01_FULL_33_9</name>
    <dbReference type="NCBI Taxonomy" id="1802211"/>
    <lineage>
        <taxon>Bacteria</taxon>
        <taxon>Candidatus Staskawicziibacteriota</taxon>
    </lineage>
</organism>
<dbReference type="AlphaFoldDB" id="A0A1G2I9J1"/>
<comment type="caution">
    <text evidence="2">The sequence shown here is derived from an EMBL/GenBank/DDBJ whole genome shotgun (WGS) entry which is preliminary data.</text>
</comment>
<dbReference type="Pfam" id="PF10648">
    <property type="entry name" value="Gmad2"/>
    <property type="match status" value="1"/>
</dbReference>
<dbReference type="SMART" id="SM00909">
    <property type="entry name" value="Germane"/>
    <property type="match status" value="1"/>
</dbReference>
<gene>
    <name evidence="2" type="ORF">A2904_01840</name>
</gene>
<reference evidence="2 3" key="1">
    <citation type="journal article" date="2016" name="Nat. Commun.">
        <title>Thousands of microbial genomes shed light on interconnected biogeochemical processes in an aquifer system.</title>
        <authorList>
            <person name="Anantharaman K."/>
            <person name="Brown C.T."/>
            <person name="Hug L.A."/>
            <person name="Sharon I."/>
            <person name="Castelle C.J."/>
            <person name="Probst A.J."/>
            <person name="Thomas B.C."/>
            <person name="Singh A."/>
            <person name="Wilkins M.J."/>
            <person name="Karaoz U."/>
            <person name="Brodie E.L."/>
            <person name="Williams K.H."/>
            <person name="Hubbard S.S."/>
            <person name="Banfield J.F."/>
        </authorList>
    </citation>
    <scope>NUCLEOTIDE SEQUENCE [LARGE SCALE GENOMIC DNA]</scope>
</reference>
<sequence>MKKVFLLVAVAIIIVALTVGAFVFWWQNKTEILPEEIKPGIEVFLPKINEEISSPLEIKGTVNGNGWFGFEGQVGTVKLLDSEGNELAVNYLKATTDWMQPFVRFETTLDFVSPNINEGTLVFNNENPSGLPQYNRQFILPVKINKTVEGAVQVKVYFNNNSTDSQYACKEVLPVDRGVSETKAVARAALEELLQGPTRQEILEGYFTSINPNVKIQKLTIENTVAKVDFDITLEKNVGGSCRVTAIRNQITQTLLQFNTVKSVVISINGRTEDILQP</sequence>
<feature type="domain" description="GerMN" evidence="1">
    <location>
        <begin position="186"/>
        <end position="277"/>
    </location>
</feature>
<dbReference type="Pfam" id="PF10646">
    <property type="entry name" value="Germane"/>
    <property type="match status" value="1"/>
</dbReference>
<dbReference type="InterPro" id="IPR019606">
    <property type="entry name" value="GerMN"/>
</dbReference>
<evidence type="ECO:0000313" key="3">
    <source>
        <dbReference type="Proteomes" id="UP000176308"/>
    </source>
</evidence>
<evidence type="ECO:0000259" key="1">
    <source>
        <dbReference type="SMART" id="SM00909"/>
    </source>
</evidence>
<dbReference type="EMBL" id="MHOX01000004">
    <property type="protein sequence ID" value="OGZ71506.1"/>
    <property type="molecule type" value="Genomic_DNA"/>
</dbReference>
<accession>A0A1G2I9J1</accession>
<protein>
    <recommendedName>
        <fullName evidence="1">GerMN domain-containing protein</fullName>
    </recommendedName>
</protein>
<proteinExistence type="predicted"/>